<dbReference type="GO" id="GO:0003723">
    <property type="term" value="F:RNA binding"/>
    <property type="evidence" value="ECO:0007669"/>
    <property type="project" value="UniProtKB-UniRule"/>
</dbReference>
<proteinExistence type="predicted"/>
<keyword evidence="4" id="KW-1185">Reference proteome</keyword>
<dbReference type="InParanoid" id="A0A0B2UN82"/>
<keyword evidence="1" id="KW-0694">RNA-binding</keyword>
<dbReference type="GeneID" id="26260916"/>
<organism evidence="3 4">
    <name type="scientific">Ordospora colligata OC4</name>
    <dbReference type="NCBI Taxonomy" id="1354746"/>
    <lineage>
        <taxon>Eukaryota</taxon>
        <taxon>Fungi</taxon>
        <taxon>Fungi incertae sedis</taxon>
        <taxon>Microsporidia</taxon>
        <taxon>Ordosporidae</taxon>
        <taxon>Ordospora</taxon>
    </lineage>
</organism>
<keyword evidence="3" id="KW-0687">Ribonucleoprotein</keyword>
<sequence length="163" mass="18017">MEILKFEPDTEGIKSRKNIQPFGDSSKIRVMKHTTAPAFALYTTEVDSSVKENDLGSVPYKPVIEAPTVSNAYIPPTMNRQEPCSVKISNLPLDMTRERLYRLIDANTNVSFMSPNLVMNKETGVFRGFAFVTVASKDDAMNLIKNLKGVSIDSLGLSAELAK</sequence>
<evidence type="ECO:0000256" key="1">
    <source>
        <dbReference type="PROSITE-ProRule" id="PRU00176"/>
    </source>
</evidence>
<dbReference type="GO" id="GO:1990904">
    <property type="term" value="C:ribonucleoprotein complex"/>
    <property type="evidence" value="ECO:0007669"/>
    <property type="project" value="UniProtKB-KW"/>
</dbReference>
<dbReference type="OrthoDB" id="639027at2759"/>
<dbReference type="SMART" id="SM00360">
    <property type="entry name" value="RRM"/>
    <property type="match status" value="1"/>
</dbReference>
<dbReference type="Gene3D" id="3.30.70.330">
    <property type="match status" value="1"/>
</dbReference>
<dbReference type="InterPro" id="IPR000504">
    <property type="entry name" value="RRM_dom"/>
</dbReference>
<dbReference type="PROSITE" id="PS50102">
    <property type="entry name" value="RRM"/>
    <property type="match status" value="1"/>
</dbReference>
<dbReference type="AlphaFoldDB" id="A0A0B2UN82"/>
<evidence type="ECO:0000313" key="4">
    <source>
        <dbReference type="Proteomes" id="UP000031056"/>
    </source>
</evidence>
<reference evidence="3 4" key="1">
    <citation type="journal article" date="2014" name="MBio">
        <title>The Ordospora colligata genome; evolution of extreme reduction in microsporidia and host-to-parasite horizontal gene transfer.</title>
        <authorList>
            <person name="Pombert J.-F."/>
            <person name="Haag K.L."/>
            <person name="Beidas S."/>
            <person name="Ebert D."/>
            <person name="Keeling P.J."/>
        </authorList>
    </citation>
    <scope>NUCLEOTIDE SEQUENCE [LARGE SCALE GENOMIC DNA]</scope>
    <source>
        <strain evidence="3 4">OC4</strain>
    </source>
</reference>
<gene>
    <name evidence="3" type="ORF">M896_010730</name>
</gene>
<dbReference type="SUPFAM" id="SSF54928">
    <property type="entry name" value="RNA-binding domain, RBD"/>
    <property type="match status" value="1"/>
</dbReference>
<protein>
    <submittedName>
        <fullName evidence="3">Putative ribonucleoprotein</fullName>
    </submittedName>
</protein>
<dbReference type="RefSeq" id="XP_014564462.1">
    <property type="nucleotide sequence ID" value="XM_014708976.1"/>
</dbReference>
<dbReference type="InterPro" id="IPR012677">
    <property type="entry name" value="Nucleotide-bd_a/b_plait_sf"/>
</dbReference>
<dbReference type="EMBL" id="JOKQ01000001">
    <property type="protein sequence ID" value="KHN70420.1"/>
    <property type="molecule type" value="Genomic_DNA"/>
</dbReference>
<dbReference type="HOGENOM" id="CLU_115018_0_0_1"/>
<dbReference type="Proteomes" id="UP000031056">
    <property type="component" value="Unassembled WGS sequence"/>
</dbReference>
<feature type="domain" description="RRM" evidence="2">
    <location>
        <begin position="84"/>
        <end position="163"/>
    </location>
</feature>
<dbReference type="InterPro" id="IPR035979">
    <property type="entry name" value="RBD_domain_sf"/>
</dbReference>
<accession>A0A0B2UN82</accession>
<evidence type="ECO:0000313" key="3">
    <source>
        <dbReference type="EMBL" id="KHN70420.1"/>
    </source>
</evidence>
<comment type="caution">
    <text evidence="3">The sequence shown here is derived from an EMBL/GenBank/DDBJ whole genome shotgun (WGS) entry which is preliminary data.</text>
</comment>
<dbReference type="STRING" id="1354746.A0A0B2UN82"/>
<name>A0A0B2UN82_9MICR</name>
<dbReference type="Pfam" id="PF00076">
    <property type="entry name" value="RRM_1"/>
    <property type="match status" value="1"/>
</dbReference>
<dbReference type="VEuPathDB" id="MicrosporidiaDB:M896_010730"/>
<evidence type="ECO:0000259" key="2">
    <source>
        <dbReference type="PROSITE" id="PS50102"/>
    </source>
</evidence>